<accession>A0A9J6D7P1</accession>
<name>A0A9J6D7P1_RHIMP</name>
<evidence type="ECO:0000313" key="2">
    <source>
        <dbReference type="Proteomes" id="UP000821866"/>
    </source>
</evidence>
<organism evidence="1 2">
    <name type="scientific">Rhipicephalus microplus</name>
    <name type="common">Cattle tick</name>
    <name type="synonym">Boophilus microplus</name>
    <dbReference type="NCBI Taxonomy" id="6941"/>
    <lineage>
        <taxon>Eukaryota</taxon>
        <taxon>Metazoa</taxon>
        <taxon>Ecdysozoa</taxon>
        <taxon>Arthropoda</taxon>
        <taxon>Chelicerata</taxon>
        <taxon>Arachnida</taxon>
        <taxon>Acari</taxon>
        <taxon>Parasitiformes</taxon>
        <taxon>Ixodida</taxon>
        <taxon>Ixodoidea</taxon>
        <taxon>Ixodidae</taxon>
        <taxon>Rhipicephalinae</taxon>
        <taxon>Rhipicephalus</taxon>
        <taxon>Boophilus</taxon>
    </lineage>
</organism>
<keyword evidence="2" id="KW-1185">Reference proteome</keyword>
<gene>
    <name evidence="1" type="ORF">HPB51_024776</name>
</gene>
<proteinExistence type="predicted"/>
<dbReference type="Proteomes" id="UP000821866">
    <property type="component" value="Chromosome 9"/>
</dbReference>
<reference evidence="1" key="2">
    <citation type="submission" date="2021-09" db="EMBL/GenBank/DDBJ databases">
        <authorList>
            <person name="Jia N."/>
            <person name="Wang J."/>
            <person name="Shi W."/>
            <person name="Du L."/>
            <person name="Sun Y."/>
            <person name="Zhan W."/>
            <person name="Jiang J."/>
            <person name="Wang Q."/>
            <person name="Zhang B."/>
            <person name="Ji P."/>
            <person name="Sakyi L.B."/>
            <person name="Cui X."/>
            <person name="Yuan T."/>
            <person name="Jiang B."/>
            <person name="Yang W."/>
            <person name="Lam T.T.-Y."/>
            <person name="Chang Q."/>
            <person name="Ding S."/>
            <person name="Wang X."/>
            <person name="Zhu J."/>
            <person name="Ruan X."/>
            <person name="Zhao L."/>
            <person name="Wei J."/>
            <person name="Que T."/>
            <person name="Du C."/>
            <person name="Cheng J."/>
            <person name="Dai P."/>
            <person name="Han X."/>
            <person name="Huang E."/>
            <person name="Gao Y."/>
            <person name="Liu J."/>
            <person name="Shao H."/>
            <person name="Ye R."/>
            <person name="Li L."/>
            <person name="Wei W."/>
            <person name="Wang X."/>
            <person name="Wang C."/>
            <person name="Huo Q."/>
            <person name="Li W."/>
            <person name="Guo W."/>
            <person name="Chen H."/>
            <person name="Chen S."/>
            <person name="Zhou L."/>
            <person name="Zhou L."/>
            <person name="Ni X."/>
            <person name="Tian J."/>
            <person name="Zhou Y."/>
            <person name="Sheng Y."/>
            <person name="Liu T."/>
            <person name="Pan Y."/>
            <person name="Xia L."/>
            <person name="Li J."/>
            <person name="Zhao F."/>
            <person name="Cao W."/>
        </authorList>
    </citation>
    <scope>NUCLEOTIDE SEQUENCE</scope>
    <source>
        <strain evidence="1">Rmic-2018</strain>
        <tissue evidence="1">Larvae</tissue>
    </source>
</reference>
<evidence type="ECO:0000313" key="1">
    <source>
        <dbReference type="EMBL" id="KAH8010101.1"/>
    </source>
</evidence>
<reference evidence="1" key="1">
    <citation type="journal article" date="2020" name="Cell">
        <title>Large-Scale Comparative Analyses of Tick Genomes Elucidate Their Genetic Diversity and Vector Capacities.</title>
        <authorList>
            <consortium name="Tick Genome and Microbiome Consortium (TIGMIC)"/>
            <person name="Jia N."/>
            <person name="Wang J."/>
            <person name="Shi W."/>
            <person name="Du L."/>
            <person name="Sun Y."/>
            <person name="Zhan W."/>
            <person name="Jiang J.F."/>
            <person name="Wang Q."/>
            <person name="Zhang B."/>
            <person name="Ji P."/>
            <person name="Bell-Sakyi L."/>
            <person name="Cui X.M."/>
            <person name="Yuan T.T."/>
            <person name="Jiang B.G."/>
            <person name="Yang W.F."/>
            <person name="Lam T.T."/>
            <person name="Chang Q.C."/>
            <person name="Ding S.J."/>
            <person name="Wang X.J."/>
            <person name="Zhu J.G."/>
            <person name="Ruan X.D."/>
            <person name="Zhao L."/>
            <person name="Wei J.T."/>
            <person name="Ye R.Z."/>
            <person name="Que T.C."/>
            <person name="Du C.H."/>
            <person name="Zhou Y.H."/>
            <person name="Cheng J.X."/>
            <person name="Dai P.F."/>
            <person name="Guo W.B."/>
            <person name="Han X.H."/>
            <person name="Huang E.J."/>
            <person name="Li L.F."/>
            <person name="Wei W."/>
            <person name="Gao Y.C."/>
            <person name="Liu J.Z."/>
            <person name="Shao H.Z."/>
            <person name="Wang X."/>
            <person name="Wang C.C."/>
            <person name="Yang T.C."/>
            <person name="Huo Q.B."/>
            <person name="Li W."/>
            <person name="Chen H.Y."/>
            <person name="Chen S.E."/>
            <person name="Zhou L.G."/>
            <person name="Ni X.B."/>
            <person name="Tian J.H."/>
            <person name="Sheng Y."/>
            <person name="Liu T."/>
            <person name="Pan Y.S."/>
            <person name="Xia L.Y."/>
            <person name="Li J."/>
            <person name="Zhao F."/>
            <person name="Cao W.C."/>
        </authorList>
    </citation>
    <scope>NUCLEOTIDE SEQUENCE</scope>
    <source>
        <strain evidence="1">Rmic-2018</strain>
    </source>
</reference>
<dbReference type="AlphaFoldDB" id="A0A9J6D7P1"/>
<dbReference type="EMBL" id="JABSTU010000011">
    <property type="protein sequence ID" value="KAH8010101.1"/>
    <property type="molecule type" value="Genomic_DNA"/>
</dbReference>
<sequence>MQMDAKNGSKHLTAVTLQPVDGEAASIAATIDERNAEPPLVNVSYSLTPVSLLQLYADAETVSQSAWTQVSLIGGTTPRVTHDSTNEANDTETKQEVDVVRVQDDLIDIPEGRADADINDPPEDDLSVSTDIATTDKKAETHYIDAMTSASEAMTESGAGKVTETIEDAADSPPMPETVKDIRAITSDVGSTDATTAVATEDALSTQNGSSAAESTAILVTTGATDNFTDKTQGVDTSSVTASELITAVQLITFTEEFSSTEENASSVPESTTMAATSGATDQLTITMEDFSSPAATDSEKITAADLFTFTEEKFPAPETALAHEGALVTNVGPVNLPEANPGVALSSRPS</sequence>
<comment type="caution">
    <text evidence="1">The sequence shown here is derived from an EMBL/GenBank/DDBJ whole genome shotgun (WGS) entry which is preliminary data.</text>
</comment>
<protein>
    <submittedName>
        <fullName evidence="1">Uncharacterized protein</fullName>
    </submittedName>
</protein>